<evidence type="ECO:0000256" key="4">
    <source>
        <dbReference type="HAMAP-Rule" id="MF_00512"/>
    </source>
</evidence>
<organism evidence="6 7">
    <name type="scientific">Candidatus Methanodesulfokora washburnensis</name>
    <dbReference type="NCBI Taxonomy" id="2478471"/>
    <lineage>
        <taxon>Archaea</taxon>
        <taxon>Thermoproteota</taxon>
        <taxon>Candidatus Korarchaeia</taxon>
        <taxon>Candidatus Korarchaeia incertae sedis</taxon>
        <taxon>Candidatus Methanodesulfokora</taxon>
    </lineage>
</organism>
<dbReference type="HAMAP" id="MF_00512">
    <property type="entry name" value="Ribosomal_eS6"/>
    <property type="match status" value="1"/>
</dbReference>
<accession>A0A429GIM1</accession>
<dbReference type="PANTHER" id="PTHR11502">
    <property type="entry name" value="40S RIBOSOMAL PROTEIN S6"/>
    <property type="match status" value="1"/>
</dbReference>
<evidence type="ECO:0000313" key="7">
    <source>
        <dbReference type="Proteomes" id="UP000277582"/>
    </source>
</evidence>
<keyword evidence="7" id="KW-1185">Reference proteome</keyword>
<dbReference type="Pfam" id="PF01092">
    <property type="entry name" value="Ribosomal_S6e"/>
    <property type="match status" value="1"/>
</dbReference>
<dbReference type="EMBL" id="RCOS01000113">
    <property type="protein sequence ID" value="RSN73636.1"/>
    <property type="molecule type" value="Genomic_DNA"/>
</dbReference>
<dbReference type="Proteomes" id="UP000277582">
    <property type="component" value="Unassembled WGS sequence"/>
</dbReference>
<dbReference type="OrthoDB" id="7793at2157"/>
<reference evidence="6 7" key="1">
    <citation type="submission" date="2018-10" db="EMBL/GenBank/DDBJ databases">
        <title>Co-occurring genomic capacity for anaerobic methane metabolism and dissimilatory sulfite reduction discovered in the Korarchaeota.</title>
        <authorList>
            <person name="Mckay L.J."/>
            <person name="Dlakic M."/>
            <person name="Fields M.W."/>
            <person name="Delmont T.O."/>
            <person name="Eren A.M."/>
            <person name="Jay Z.J."/>
            <person name="Klingelsmith K.B."/>
            <person name="Rusch D.B."/>
            <person name="Inskeep W.P."/>
        </authorList>
    </citation>
    <scope>NUCLEOTIDE SEQUENCE [LARGE SCALE GENOMIC DNA]</scope>
    <source>
        <strain evidence="6 7">MDKW</strain>
    </source>
</reference>
<comment type="caution">
    <text evidence="6">The sequence shown here is derived from an EMBL/GenBank/DDBJ whole genome shotgun (WGS) entry which is preliminary data.</text>
</comment>
<keyword evidence="3 4" id="KW-0687">Ribonucleoprotein</keyword>
<dbReference type="InterPro" id="IPR001377">
    <property type="entry name" value="Ribosomal_eS6"/>
</dbReference>
<evidence type="ECO:0000313" key="6">
    <source>
        <dbReference type="EMBL" id="RSN73636.1"/>
    </source>
</evidence>
<dbReference type="GO" id="GO:0006412">
    <property type="term" value="P:translation"/>
    <property type="evidence" value="ECO:0007669"/>
    <property type="project" value="UniProtKB-UniRule"/>
</dbReference>
<evidence type="ECO:0000256" key="5">
    <source>
        <dbReference type="SAM" id="MobiDB-lite"/>
    </source>
</evidence>
<evidence type="ECO:0000256" key="1">
    <source>
        <dbReference type="ARBA" id="ARBA00009312"/>
    </source>
</evidence>
<dbReference type="NCBIfam" id="NF003294">
    <property type="entry name" value="PRK04290.1-3"/>
    <property type="match status" value="1"/>
</dbReference>
<dbReference type="GO" id="GO:0003735">
    <property type="term" value="F:structural constituent of ribosome"/>
    <property type="evidence" value="ECO:0007669"/>
    <property type="project" value="InterPro"/>
</dbReference>
<dbReference type="AlphaFoldDB" id="A0A429GIM1"/>
<dbReference type="RefSeq" id="WP_125671876.1">
    <property type="nucleotide sequence ID" value="NZ_RCOS01000113.1"/>
</dbReference>
<evidence type="ECO:0000256" key="3">
    <source>
        <dbReference type="ARBA" id="ARBA00023274"/>
    </source>
</evidence>
<comment type="similarity">
    <text evidence="1 4">Belongs to the eukaryotic ribosomal protein eS6 family.</text>
</comment>
<name>A0A429GIM1_9CREN</name>
<keyword evidence="2 4" id="KW-0689">Ribosomal protein</keyword>
<dbReference type="GO" id="GO:0005840">
    <property type="term" value="C:ribosome"/>
    <property type="evidence" value="ECO:0007669"/>
    <property type="project" value="UniProtKB-KW"/>
</dbReference>
<evidence type="ECO:0000256" key="2">
    <source>
        <dbReference type="ARBA" id="ARBA00022980"/>
    </source>
</evidence>
<dbReference type="GO" id="GO:1990904">
    <property type="term" value="C:ribonucleoprotein complex"/>
    <property type="evidence" value="ECO:0007669"/>
    <property type="project" value="UniProtKB-KW"/>
</dbReference>
<feature type="region of interest" description="Disordered" evidence="5">
    <location>
        <begin position="53"/>
        <end position="87"/>
    </location>
</feature>
<gene>
    <name evidence="4" type="primary">rps6e</name>
    <name evidence="6" type="ORF">D6D85_10240</name>
</gene>
<sequence>MVEMVLDIADPKSGKTYHVKLDSTVLIGKRIGEEIIGDQIGLPGYKLKITGGTDRDGFPHHPGVHGMGKTRTILSGPPGFHPRKKGERRAKMVRGNIISEYTKQVNLKIVEYGEKSLEELLKREES</sequence>
<proteinExistence type="inferred from homology"/>
<dbReference type="SMART" id="SM01405">
    <property type="entry name" value="Ribosomal_S6e"/>
    <property type="match status" value="1"/>
</dbReference>
<protein>
    <recommendedName>
        <fullName evidence="4">Small ribosomal subunit protein eS6</fullName>
    </recommendedName>
</protein>
<dbReference type="InterPro" id="IPR020924">
    <property type="entry name" value="Ribosomal_eS6_arc"/>
</dbReference>